<feature type="signal peptide" evidence="3">
    <location>
        <begin position="1"/>
        <end position="27"/>
    </location>
</feature>
<feature type="domain" description="YknX-like C-terminal permuted SH3-like" evidence="4">
    <location>
        <begin position="282"/>
        <end position="350"/>
    </location>
</feature>
<feature type="coiled-coil region" evidence="2">
    <location>
        <begin position="101"/>
        <end position="159"/>
    </location>
</feature>
<protein>
    <submittedName>
        <fullName evidence="5">Efflux RND transporter periplasmic adaptor subunit</fullName>
    </submittedName>
</protein>
<keyword evidence="3" id="KW-0732">Signal</keyword>
<evidence type="ECO:0000259" key="4">
    <source>
        <dbReference type="Pfam" id="PF25989"/>
    </source>
</evidence>
<comment type="caution">
    <text evidence="5">The sequence shown here is derived from an EMBL/GenBank/DDBJ whole genome shotgun (WGS) entry which is preliminary data.</text>
</comment>
<keyword evidence="2" id="KW-0175">Coiled coil</keyword>
<dbReference type="Gene3D" id="2.40.50.100">
    <property type="match status" value="1"/>
</dbReference>
<dbReference type="RefSeq" id="WP_262994910.1">
    <property type="nucleotide sequence ID" value="NZ_JAOTJC010000011.1"/>
</dbReference>
<evidence type="ECO:0000313" key="5">
    <source>
        <dbReference type="EMBL" id="MCU7555332.1"/>
    </source>
</evidence>
<keyword evidence="6" id="KW-1185">Reference proteome</keyword>
<proteinExistence type="inferred from homology"/>
<name>A0ABT2VR19_9ALTE</name>
<gene>
    <name evidence="5" type="ORF">OCL06_12115</name>
</gene>
<dbReference type="SUPFAM" id="SSF111369">
    <property type="entry name" value="HlyD-like secretion proteins"/>
    <property type="match status" value="1"/>
</dbReference>
<dbReference type="Gene3D" id="1.10.287.470">
    <property type="entry name" value="Helix hairpin bin"/>
    <property type="match status" value="1"/>
</dbReference>
<feature type="chain" id="PRO_5045249079" evidence="3">
    <location>
        <begin position="28"/>
        <end position="363"/>
    </location>
</feature>
<comment type="similarity">
    <text evidence="1">Belongs to the membrane fusion protein (MFP) (TC 8.A.1) family.</text>
</comment>
<dbReference type="Proteomes" id="UP001209257">
    <property type="component" value="Unassembled WGS sequence"/>
</dbReference>
<dbReference type="Gene3D" id="2.40.420.20">
    <property type="match status" value="1"/>
</dbReference>
<dbReference type="InterPro" id="IPR006143">
    <property type="entry name" value="RND_pump_MFP"/>
</dbReference>
<dbReference type="InterPro" id="IPR058637">
    <property type="entry name" value="YknX-like_C"/>
</dbReference>
<evidence type="ECO:0000256" key="1">
    <source>
        <dbReference type="ARBA" id="ARBA00009477"/>
    </source>
</evidence>
<dbReference type="Pfam" id="PF25989">
    <property type="entry name" value="YknX_C"/>
    <property type="match status" value="1"/>
</dbReference>
<evidence type="ECO:0000256" key="2">
    <source>
        <dbReference type="SAM" id="Coils"/>
    </source>
</evidence>
<dbReference type="NCBIfam" id="TIGR01730">
    <property type="entry name" value="RND_mfp"/>
    <property type="match status" value="1"/>
</dbReference>
<dbReference type="PANTHER" id="PTHR30469">
    <property type="entry name" value="MULTIDRUG RESISTANCE PROTEIN MDTA"/>
    <property type="match status" value="1"/>
</dbReference>
<dbReference type="PANTHER" id="PTHR30469:SF15">
    <property type="entry name" value="HLYD FAMILY OF SECRETION PROTEINS"/>
    <property type="match status" value="1"/>
</dbReference>
<evidence type="ECO:0000256" key="3">
    <source>
        <dbReference type="SAM" id="SignalP"/>
    </source>
</evidence>
<dbReference type="Gene3D" id="2.40.30.170">
    <property type="match status" value="1"/>
</dbReference>
<accession>A0ABT2VR19</accession>
<organism evidence="5 6">
    <name type="scientific">Alteromonas salexigens</name>
    <dbReference type="NCBI Taxonomy" id="2982530"/>
    <lineage>
        <taxon>Bacteria</taxon>
        <taxon>Pseudomonadati</taxon>
        <taxon>Pseudomonadota</taxon>
        <taxon>Gammaproteobacteria</taxon>
        <taxon>Alteromonadales</taxon>
        <taxon>Alteromonadaceae</taxon>
        <taxon>Alteromonas/Salinimonas group</taxon>
        <taxon>Alteromonas</taxon>
    </lineage>
</organism>
<dbReference type="EMBL" id="JAOTJC010000011">
    <property type="protein sequence ID" value="MCU7555332.1"/>
    <property type="molecule type" value="Genomic_DNA"/>
</dbReference>
<sequence>MTKLKIALYQATGVLLFALTTNFSVLAQVAAQPAPLVELDEVTQEVIAQQVWVPGTVVSLNDASIASEVAGRVIWLADVGTQVAQGDPLARLDTTRLRLSLAQDKANIAKWEARVARLESRVGRFTAMAETNNVSAEQLDETQAELEVARQELSQAIGSQALTEYQIAHSVVRAPFNALVVSRLRSPGEYTGVGEELVHIVDPTRVEAAIRAPLTVIPYLERGMSVTVTDQLHTRRQPVRTLVPVGNANSRMMEIRVSLAAGDFAIGSAVRVALPHSDAHEGLTVPRDALVLRKTGAFIYQINEQDEARQVPVITGVGVGERIEVTGDLRTGQPVIVRGAERLRPGQKVRYATQDTSLTAQHL</sequence>
<evidence type="ECO:0000313" key="6">
    <source>
        <dbReference type="Proteomes" id="UP001209257"/>
    </source>
</evidence>
<reference evidence="6" key="1">
    <citation type="submission" date="2023-07" db="EMBL/GenBank/DDBJ databases">
        <title>Study on multiphase classification of strain Alteromonas salexigens isolated from the Yellow Sea.</title>
        <authorList>
            <person name="Sun L."/>
        </authorList>
    </citation>
    <scope>NUCLEOTIDE SEQUENCE [LARGE SCALE GENOMIC DNA]</scope>
    <source>
        <strain evidence="6">ASW11-19</strain>
    </source>
</reference>